<sequence length="158" mass="18520">MYSHIIGIDVDLWDIVEEGVKLQNMDADGIISSVYRKALSDEEKELYRKLHKVKTLLTKFMSQSEYLKISNKSSAKSMWDSLCCTYEGNEHVQEAKVNLVVHQYETFKMKEDEDIITMFARFQTITSRLQDVKRSYTVSDHLKKILRSLPSKWKFEVA</sequence>
<feature type="non-terminal residue" evidence="1">
    <location>
        <position position="158"/>
    </location>
</feature>
<dbReference type="EMBL" id="LXQA010060972">
    <property type="protein sequence ID" value="MCI06170.1"/>
    <property type="molecule type" value="Genomic_DNA"/>
</dbReference>
<dbReference type="Pfam" id="PF14223">
    <property type="entry name" value="Retrotran_gag_2"/>
    <property type="match status" value="1"/>
</dbReference>
<keyword evidence="1" id="KW-0436">Ligase</keyword>
<proteinExistence type="predicted"/>
<evidence type="ECO:0000313" key="2">
    <source>
        <dbReference type="Proteomes" id="UP000265520"/>
    </source>
</evidence>
<accession>A0A392P3X0</accession>
<protein>
    <submittedName>
        <fullName evidence="1">Aspartyl-tRNA synthetase</fullName>
    </submittedName>
</protein>
<organism evidence="1 2">
    <name type="scientific">Trifolium medium</name>
    <dbReference type="NCBI Taxonomy" id="97028"/>
    <lineage>
        <taxon>Eukaryota</taxon>
        <taxon>Viridiplantae</taxon>
        <taxon>Streptophyta</taxon>
        <taxon>Embryophyta</taxon>
        <taxon>Tracheophyta</taxon>
        <taxon>Spermatophyta</taxon>
        <taxon>Magnoliopsida</taxon>
        <taxon>eudicotyledons</taxon>
        <taxon>Gunneridae</taxon>
        <taxon>Pentapetalae</taxon>
        <taxon>rosids</taxon>
        <taxon>fabids</taxon>
        <taxon>Fabales</taxon>
        <taxon>Fabaceae</taxon>
        <taxon>Papilionoideae</taxon>
        <taxon>50 kb inversion clade</taxon>
        <taxon>NPAAA clade</taxon>
        <taxon>Hologalegina</taxon>
        <taxon>IRL clade</taxon>
        <taxon>Trifolieae</taxon>
        <taxon>Trifolium</taxon>
    </lineage>
</organism>
<dbReference type="PANTHER" id="PTHR34676">
    <property type="entry name" value="DUF4219 DOMAIN-CONTAINING PROTEIN-RELATED"/>
    <property type="match status" value="1"/>
</dbReference>
<comment type="caution">
    <text evidence="1">The sequence shown here is derived from an EMBL/GenBank/DDBJ whole genome shotgun (WGS) entry which is preliminary data.</text>
</comment>
<dbReference type="AlphaFoldDB" id="A0A392P3X0"/>
<keyword evidence="2" id="KW-1185">Reference proteome</keyword>
<name>A0A392P3X0_9FABA</name>
<reference evidence="1 2" key="1">
    <citation type="journal article" date="2018" name="Front. Plant Sci.">
        <title>Red Clover (Trifolium pratense) and Zigzag Clover (T. medium) - A Picture of Genomic Similarities and Differences.</title>
        <authorList>
            <person name="Dluhosova J."/>
            <person name="Istvanek J."/>
            <person name="Nedelnik J."/>
            <person name="Repkova J."/>
        </authorList>
    </citation>
    <scope>NUCLEOTIDE SEQUENCE [LARGE SCALE GENOMIC DNA]</scope>
    <source>
        <strain evidence="2">cv. 10/8</strain>
        <tissue evidence="1">Leaf</tissue>
    </source>
</reference>
<evidence type="ECO:0000313" key="1">
    <source>
        <dbReference type="EMBL" id="MCI06170.1"/>
    </source>
</evidence>
<keyword evidence="1" id="KW-0030">Aminoacyl-tRNA synthetase</keyword>
<dbReference type="PANTHER" id="PTHR34676:SF27">
    <property type="entry name" value="ASPARTYL-TRNA SYNTHETASE"/>
    <property type="match status" value="1"/>
</dbReference>
<dbReference type="GO" id="GO:0004812">
    <property type="term" value="F:aminoacyl-tRNA ligase activity"/>
    <property type="evidence" value="ECO:0007669"/>
    <property type="project" value="UniProtKB-KW"/>
</dbReference>
<dbReference type="Proteomes" id="UP000265520">
    <property type="component" value="Unassembled WGS sequence"/>
</dbReference>